<dbReference type="RefSeq" id="WP_081130120.1">
    <property type="nucleotide sequence ID" value="NZ_LDOS01000005.1"/>
</dbReference>
<dbReference type="CDD" id="cd00093">
    <property type="entry name" value="HTH_XRE"/>
    <property type="match status" value="1"/>
</dbReference>
<name>A0A4V3UTC8_9GAMM</name>
<protein>
    <submittedName>
        <fullName evidence="2">Transcriptional regulator</fullName>
    </submittedName>
</protein>
<evidence type="ECO:0000313" key="3">
    <source>
        <dbReference type="Proteomes" id="UP000307749"/>
    </source>
</evidence>
<sequence>MPRRTDVRLVFQRRLKEARIRCHLSQKELGVQAGLDAFVASARINRYELGVHEPDMGTIARLASALSVPVAYLFADDDRLARMILAFEQLPAIEKDRLLRSMEPGE</sequence>
<dbReference type="EMBL" id="MWQO01000033">
    <property type="protein sequence ID" value="THD10121.1"/>
    <property type="molecule type" value="Genomic_DNA"/>
</dbReference>
<evidence type="ECO:0000313" key="2">
    <source>
        <dbReference type="EMBL" id="THD10121.1"/>
    </source>
</evidence>
<feature type="domain" description="HTH cro/C1-type" evidence="1">
    <location>
        <begin position="15"/>
        <end position="73"/>
    </location>
</feature>
<comment type="caution">
    <text evidence="2">The sequence shown here is derived from an EMBL/GenBank/DDBJ whole genome shotgun (WGS) entry which is preliminary data.</text>
</comment>
<dbReference type="Pfam" id="PF01381">
    <property type="entry name" value="HTH_3"/>
    <property type="match status" value="1"/>
</dbReference>
<dbReference type="STRING" id="993689.GCA_002077135_00053"/>
<organism evidence="2 3">
    <name type="scientific">Metallibacterium scheffleri</name>
    <dbReference type="NCBI Taxonomy" id="993689"/>
    <lineage>
        <taxon>Bacteria</taxon>
        <taxon>Pseudomonadati</taxon>
        <taxon>Pseudomonadota</taxon>
        <taxon>Gammaproteobacteria</taxon>
        <taxon>Lysobacterales</taxon>
        <taxon>Rhodanobacteraceae</taxon>
        <taxon>Metallibacterium</taxon>
    </lineage>
</organism>
<dbReference type="OrthoDB" id="6006530at2"/>
<dbReference type="InterPro" id="IPR010982">
    <property type="entry name" value="Lambda_DNA-bd_dom_sf"/>
</dbReference>
<dbReference type="AlphaFoldDB" id="A0A4V3UTC8"/>
<dbReference type="Gene3D" id="1.10.260.40">
    <property type="entry name" value="lambda repressor-like DNA-binding domains"/>
    <property type="match status" value="1"/>
</dbReference>
<dbReference type="InterPro" id="IPR001387">
    <property type="entry name" value="Cro/C1-type_HTH"/>
</dbReference>
<dbReference type="PROSITE" id="PS50943">
    <property type="entry name" value="HTH_CROC1"/>
    <property type="match status" value="1"/>
</dbReference>
<dbReference type="Proteomes" id="UP000307749">
    <property type="component" value="Unassembled WGS sequence"/>
</dbReference>
<keyword evidence="3" id="KW-1185">Reference proteome</keyword>
<reference evidence="2 3" key="1">
    <citation type="submission" date="2017-02" db="EMBL/GenBank/DDBJ databases">
        <title>Whole genome sequencing of Metallibacterium scheffleri DSM 24874 (T).</title>
        <authorList>
            <person name="Kumar S."/>
            <person name="Patil P."/>
            <person name="Patil P.B."/>
        </authorList>
    </citation>
    <scope>NUCLEOTIDE SEQUENCE [LARGE SCALE GENOMIC DNA]</scope>
    <source>
        <strain evidence="2 3">DSM 24874</strain>
    </source>
</reference>
<dbReference type="SMART" id="SM00530">
    <property type="entry name" value="HTH_XRE"/>
    <property type="match status" value="1"/>
</dbReference>
<proteinExistence type="predicted"/>
<evidence type="ECO:0000259" key="1">
    <source>
        <dbReference type="PROSITE" id="PS50943"/>
    </source>
</evidence>
<accession>A0A4V3UTC8</accession>
<gene>
    <name evidence="2" type="ORF">B1806_09635</name>
</gene>
<dbReference type="SUPFAM" id="SSF47413">
    <property type="entry name" value="lambda repressor-like DNA-binding domains"/>
    <property type="match status" value="1"/>
</dbReference>
<dbReference type="GO" id="GO:0003677">
    <property type="term" value="F:DNA binding"/>
    <property type="evidence" value="ECO:0007669"/>
    <property type="project" value="InterPro"/>
</dbReference>